<evidence type="ECO:0000313" key="7">
    <source>
        <dbReference type="Proteomes" id="UP000051673"/>
    </source>
</evidence>
<dbReference type="PATRIC" id="fig|1620.3.peg.1359"/>
<keyword evidence="2 5" id="KW-0812">Transmembrane</keyword>
<accession>A0A0R2JKQ7</accession>
<dbReference type="Proteomes" id="UP000051673">
    <property type="component" value="Unassembled WGS sequence"/>
</dbReference>
<dbReference type="PANTHER" id="PTHR43427">
    <property type="entry name" value="CHLORIDE CHANNEL PROTEIN CLC-E"/>
    <property type="match status" value="1"/>
</dbReference>
<gene>
    <name evidence="6" type="ORF">IV67_GL001344</name>
</gene>
<dbReference type="PANTHER" id="PTHR43427:SF12">
    <property type="entry name" value="CHLORIDE TRANSPORTER"/>
    <property type="match status" value="1"/>
</dbReference>
<dbReference type="EMBL" id="JQCD01000009">
    <property type="protein sequence ID" value="KRN77817.1"/>
    <property type="molecule type" value="Genomic_DNA"/>
</dbReference>
<feature type="transmembrane region" description="Helical" evidence="5">
    <location>
        <begin position="306"/>
        <end position="336"/>
    </location>
</feature>
<feature type="transmembrane region" description="Helical" evidence="5">
    <location>
        <begin position="236"/>
        <end position="256"/>
    </location>
</feature>
<feature type="transmembrane region" description="Helical" evidence="5">
    <location>
        <begin position="193"/>
        <end position="215"/>
    </location>
</feature>
<dbReference type="AlphaFoldDB" id="A0A0R2JKQ7"/>
<evidence type="ECO:0000256" key="1">
    <source>
        <dbReference type="ARBA" id="ARBA00004141"/>
    </source>
</evidence>
<comment type="caution">
    <text evidence="6">The sequence shown here is derived from an EMBL/GenBank/DDBJ whole genome shotgun (WGS) entry which is preliminary data.</text>
</comment>
<dbReference type="Gene3D" id="1.10.3080.10">
    <property type="entry name" value="Clc chloride channel"/>
    <property type="match status" value="2"/>
</dbReference>
<feature type="transmembrane region" description="Helical" evidence="5">
    <location>
        <begin position="153"/>
        <end position="173"/>
    </location>
</feature>
<dbReference type="InterPro" id="IPR001807">
    <property type="entry name" value="ClC"/>
</dbReference>
<evidence type="ECO:0000256" key="5">
    <source>
        <dbReference type="SAM" id="Phobius"/>
    </source>
</evidence>
<evidence type="ECO:0000256" key="3">
    <source>
        <dbReference type="ARBA" id="ARBA00022989"/>
    </source>
</evidence>
<dbReference type="CDD" id="cd00400">
    <property type="entry name" value="Voltage_gated_ClC"/>
    <property type="match status" value="1"/>
</dbReference>
<proteinExistence type="predicted"/>
<evidence type="ECO:0000256" key="2">
    <source>
        <dbReference type="ARBA" id="ARBA00022692"/>
    </source>
</evidence>
<sequence>MFIKKENQQTLLRVLLKSLVAGVVVAIFAASTTYLSDTLWSTLPKMVGLSPSAYTFVVCVVGGLLLGILQKYAVGYPRTIAELTVDKHLGETYRQDIPRVFITSLIVLSFGGSVGPEAPLAGLIVGLFQWMKPDLNSFTHNNKAVRVTEGSHNVHIIAGISALLAFLFTYRIFDTEKNELFGIFKQFTLDWGWQQLYLLPLAILTGVVFGIYFKYVTKWTEQISNRMTMPQTLRPIVGGIIIGAVGYYSTMFLFSGQQQLIAIVKQPTAYSLAFLMLVALGKPILSNVGFYLGWRGGLIFPAMLSSFLFAGVLASLVGIFSPIFVIVTSLAASVFINRSPLIMALVYLVLCPLSLYPVVIIVAWTSKYLGDQFVAHKLV</sequence>
<organism evidence="6 7">
    <name type="scientific">Weissella minor</name>
    <dbReference type="NCBI Taxonomy" id="1620"/>
    <lineage>
        <taxon>Bacteria</taxon>
        <taxon>Bacillati</taxon>
        <taxon>Bacillota</taxon>
        <taxon>Bacilli</taxon>
        <taxon>Lactobacillales</taxon>
        <taxon>Lactobacillaceae</taxon>
        <taxon>Weissella</taxon>
    </lineage>
</organism>
<comment type="subcellular location">
    <subcellularLocation>
        <location evidence="1">Membrane</location>
        <topology evidence="1">Multi-pass membrane protein</topology>
    </subcellularLocation>
</comment>
<feature type="transmembrane region" description="Helical" evidence="5">
    <location>
        <begin position="268"/>
        <end position="294"/>
    </location>
</feature>
<evidence type="ECO:0000256" key="4">
    <source>
        <dbReference type="ARBA" id="ARBA00023136"/>
    </source>
</evidence>
<dbReference type="InterPro" id="IPR014743">
    <property type="entry name" value="Cl-channel_core"/>
</dbReference>
<evidence type="ECO:0000313" key="6">
    <source>
        <dbReference type="EMBL" id="KRN77817.1"/>
    </source>
</evidence>
<feature type="transmembrane region" description="Helical" evidence="5">
    <location>
        <begin position="342"/>
        <end position="364"/>
    </location>
</feature>
<dbReference type="GO" id="GO:0015108">
    <property type="term" value="F:chloride transmembrane transporter activity"/>
    <property type="evidence" value="ECO:0007669"/>
    <property type="project" value="InterPro"/>
</dbReference>
<dbReference type="InterPro" id="IPR050368">
    <property type="entry name" value="ClC-type_chloride_channel"/>
</dbReference>
<keyword evidence="4 5" id="KW-0472">Membrane</keyword>
<dbReference type="Pfam" id="PF00654">
    <property type="entry name" value="Voltage_CLC"/>
    <property type="match status" value="1"/>
</dbReference>
<name>A0A0R2JKQ7_9LACO</name>
<reference evidence="6 7" key="1">
    <citation type="journal article" date="2015" name="Genome Announc.">
        <title>Expanding the biotechnology potential of lactobacilli through comparative genomics of 213 strains and associated genera.</title>
        <authorList>
            <person name="Sun Z."/>
            <person name="Harris H.M."/>
            <person name="McCann A."/>
            <person name="Guo C."/>
            <person name="Argimon S."/>
            <person name="Zhang W."/>
            <person name="Yang X."/>
            <person name="Jeffery I.B."/>
            <person name="Cooney J.C."/>
            <person name="Kagawa T.F."/>
            <person name="Liu W."/>
            <person name="Song Y."/>
            <person name="Salvetti E."/>
            <person name="Wrobel A."/>
            <person name="Rasinkangas P."/>
            <person name="Parkhill J."/>
            <person name="Rea M.C."/>
            <person name="O'Sullivan O."/>
            <person name="Ritari J."/>
            <person name="Douillard F.P."/>
            <person name="Paul Ross R."/>
            <person name="Yang R."/>
            <person name="Briner A.E."/>
            <person name="Felis G.E."/>
            <person name="de Vos W.M."/>
            <person name="Barrangou R."/>
            <person name="Klaenhammer T.R."/>
            <person name="Caufield P.W."/>
            <person name="Cui Y."/>
            <person name="Zhang H."/>
            <person name="O'Toole P.W."/>
        </authorList>
    </citation>
    <scope>NUCLEOTIDE SEQUENCE [LARGE SCALE GENOMIC DNA]</scope>
    <source>
        <strain evidence="6 7">DSM 20014</strain>
    </source>
</reference>
<dbReference type="RefSeq" id="WP_057786198.1">
    <property type="nucleotide sequence ID" value="NZ_JQCD01000009.1"/>
</dbReference>
<dbReference type="GO" id="GO:0016020">
    <property type="term" value="C:membrane"/>
    <property type="evidence" value="ECO:0007669"/>
    <property type="project" value="UniProtKB-SubCell"/>
</dbReference>
<dbReference type="SUPFAM" id="SSF81340">
    <property type="entry name" value="Clc chloride channel"/>
    <property type="match status" value="1"/>
</dbReference>
<keyword evidence="3 5" id="KW-1133">Transmembrane helix</keyword>
<keyword evidence="7" id="KW-1185">Reference proteome</keyword>
<protein>
    <recommendedName>
        <fullName evidence="8">Chloride channel protein</fullName>
    </recommendedName>
</protein>
<evidence type="ECO:0008006" key="8">
    <source>
        <dbReference type="Google" id="ProtNLM"/>
    </source>
</evidence>
<feature type="transmembrane region" description="Helical" evidence="5">
    <location>
        <begin position="12"/>
        <end position="31"/>
    </location>
</feature>
<feature type="transmembrane region" description="Helical" evidence="5">
    <location>
        <begin position="51"/>
        <end position="69"/>
    </location>
</feature>
<dbReference type="OrthoDB" id="2729535at2"/>